<keyword evidence="2" id="KW-1185">Reference proteome</keyword>
<reference evidence="1 2" key="1">
    <citation type="submission" date="2019-08" db="EMBL/GenBank/DDBJ databases">
        <authorList>
            <person name="Herpell B J."/>
        </authorList>
    </citation>
    <scope>NUCLEOTIDE SEQUENCE [LARGE SCALE GENOMIC DNA]</scope>
    <source>
        <strain evidence="2">Msb3</strain>
    </source>
</reference>
<protein>
    <submittedName>
        <fullName evidence="1">Uncharacterized protein</fullName>
    </submittedName>
</protein>
<dbReference type="Proteomes" id="UP000325811">
    <property type="component" value="Chromosome I"/>
</dbReference>
<evidence type="ECO:0000313" key="1">
    <source>
        <dbReference type="EMBL" id="VVD30098.1"/>
    </source>
</evidence>
<gene>
    <name evidence="1" type="ORF">PDMSB3_3642</name>
</gene>
<name>A0A5Q4ZP83_9BURK</name>
<dbReference type="RefSeq" id="WP_007180543.1">
    <property type="nucleotide sequence ID" value="NZ_LR699553.1"/>
</dbReference>
<dbReference type="KEGG" id="pdio:PDMSB3_3642"/>
<evidence type="ECO:0000313" key="2">
    <source>
        <dbReference type="Proteomes" id="UP000325811"/>
    </source>
</evidence>
<proteinExistence type="predicted"/>
<accession>A0A5Q4ZP83</accession>
<organism evidence="1 2">
    <name type="scientific">Paraburkholderia dioscoreae</name>
    <dbReference type="NCBI Taxonomy" id="2604047"/>
    <lineage>
        <taxon>Bacteria</taxon>
        <taxon>Pseudomonadati</taxon>
        <taxon>Pseudomonadota</taxon>
        <taxon>Betaproteobacteria</taxon>
        <taxon>Burkholderiales</taxon>
        <taxon>Burkholderiaceae</taxon>
        <taxon>Paraburkholderia</taxon>
    </lineage>
</organism>
<dbReference type="AlphaFoldDB" id="A0A5Q4ZP83"/>
<dbReference type="EMBL" id="LR699553">
    <property type="protein sequence ID" value="VVD30098.1"/>
    <property type="molecule type" value="Genomic_DNA"/>
</dbReference>
<sequence length="193" mass="19557">MQQLTSTKIDAFSSAGFMYSNASAAPRAELRSGGHGLERYASGFSATFSSTAGVGTIAGARGERLANSATVNSMSMLTGRNGKSTSSSFPACGKSDKSADASAKGAMSSIGSAIIGGVSKCNDLLNTPLVSSVGQIFNKFGLCGKLCHLAPDLGGYAVSRMVAGVGKALGGTGSPDYHFEHEWLRGGSSPKQT</sequence>